<organism evidence="9 10">
    <name type="scientific">Ficus carica</name>
    <name type="common">Common fig</name>
    <dbReference type="NCBI Taxonomy" id="3494"/>
    <lineage>
        <taxon>Eukaryota</taxon>
        <taxon>Viridiplantae</taxon>
        <taxon>Streptophyta</taxon>
        <taxon>Embryophyta</taxon>
        <taxon>Tracheophyta</taxon>
        <taxon>Spermatophyta</taxon>
        <taxon>Magnoliopsida</taxon>
        <taxon>eudicotyledons</taxon>
        <taxon>Gunneridae</taxon>
        <taxon>Pentapetalae</taxon>
        <taxon>rosids</taxon>
        <taxon>fabids</taxon>
        <taxon>Rosales</taxon>
        <taxon>Moraceae</taxon>
        <taxon>Ficeae</taxon>
        <taxon>Ficus</taxon>
    </lineage>
</organism>
<evidence type="ECO:0000313" key="9">
    <source>
        <dbReference type="EMBL" id="GMN25430.1"/>
    </source>
</evidence>
<evidence type="ECO:0000256" key="6">
    <source>
        <dbReference type="ARBA" id="ARBA00023242"/>
    </source>
</evidence>
<evidence type="ECO:0000256" key="1">
    <source>
        <dbReference type="ARBA" id="ARBA00004123"/>
    </source>
</evidence>
<keyword evidence="5" id="KW-0804">Transcription</keyword>
<dbReference type="GO" id="GO:0003677">
    <property type="term" value="F:DNA binding"/>
    <property type="evidence" value="ECO:0007669"/>
    <property type="project" value="UniProtKB-KW"/>
</dbReference>
<dbReference type="CDD" id="cd12203">
    <property type="entry name" value="GT1"/>
    <property type="match status" value="1"/>
</dbReference>
<dbReference type="Gramene" id="FCD_00001015-RA">
    <property type="protein sequence ID" value="FCD_00001015-RA:cds"/>
    <property type="gene ID" value="FCD_00001015"/>
</dbReference>
<dbReference type="InterPro" id="IPR001005">
    <property type="entry name" value="SANT/Myb"/>
</dbReference>
<evidence type="ECO:0000256" key="4">
    <source>
        <dbReference type="ARBA" id="ARBA00023125"/>
    </source>
</evidence>
<dbReference type="GO" id="GO:0006355">
    <property type="term" value="P:regulation of DNA-templated transcription"/>
    <property type="evidence" value="ECO:0007669"/>
    <property type="project" value="UniProtKB-ARBA"/>
</dbReference>
<dbReference type="Gene3D" id="1.10.10.60">
    <property type="entry name" value="Homeodomain-like"/>
    <property type="match status" value="2"/>
</dbReference>
<dbReference type="EMBL" id="BTGU01000001">
    <property type="protein sequence ID" value="GMN25430.1"/>
    <property type="molecule type" value="Genomic_DNA"/>
</dbReference>
<evidence type="ECO:0000313" key="10">
    <source>
        <dbReference type="Proteomes" id="UP001187192"/>
    </source>
</evidence>
<feature type="domain" description="Myb-like" evidence="8">
    <location>
        <begin position="123"/>
        <end position="182"/>
    </location>
</feature>
<dbReference type="PANTHER" id="PTHR21654:SF61">
    <property type="entry name" value="TRIHELIX TRANSCRIPTION FACTOR GTL2"/>
    <property type="match status" value="1"/>
</dbReference>
<feature type="compositionally biased region" description="Low complexity" evidence="7">
    <location>
        <begin position="496"/>
        <end position="513"/>
    </location>
</feature>
<feature type="compositionally biased region" description="Basic and acidic residues" evidence="7">
    <location>
        <begin position="262"/>
        <end position="295"/>
    </location>
</feature>
<protein>
    <recommendedName>
        <fullName evidence="8">Myb-like domain-containing protein</fullName>
    </recommendedName>
</protein>
<evidence type="ECO:0000256" key="5">
    <source>
        <dbReference type="ARBA" id="ARBA00023163"/>
    </source>
</evidence>
<keyword evidence="6" id="KW-0539">Nucleus</keyword>
<sequence>MFDGVPHDQLHQFIVSSRSAPSSLPLPFSSFPLHQTSLISSSFDPFHPQSHTHHQLVLPLQQHHQQQQPVHHFVHPILHQSAPATNNYHKSCVNEEKQAPNTLVSPAVNLPEIERERSVLPQVPDTDDHPWSNDEVLTLLRIRSTMESWLPDFTWEHVSGKLSELGFKRSGEKCKEKFEEESRYFDNINNYTKSCRFLSELEELYHSEENPHQNHSNDNNNSSSMNIGTQKSQIRVLEIVNPCEEGEGEDHDPLAGDSPTPRNDRDDTVNGEKESERGFEVVEEKAEEKNDERSGSSKKRKREKIKFEMFKRFCEEIVNKMMSQQEEMHSKLLEDMVKRDKEKVEKEEAWKKQEMEKMNKELEIMAHEQAIAGDRQATIIEFLKKFISSSAATSTNTSTSSDQSQFSAPPENWKDSLNKAAVVKNTPNDTAESPNDAPNPNLHEIQIDNNVNIVEEVQPSSTVIIRHQNSTLSDHHQPQNPSGHVVVVSDIVVAPSTTSSSKNPNPPSATANKVQNDVKDDVGKRWPRDEVLALINLRCNLYNSGDQSDKNHQGNCAAKAPLWERISQGMSELGYKRSAKRCKEKWENINKYFRKTKDVNKKRSVDSRTCPYFHRLSTLYSKGTLVAPPSEGQELSVVNHDDSSQLGSDLPPDHTDHHHGRNDNHVAQAKRSDNHHHHQEVPAAFDFEF</sequence>
<dbReference type="Proteomes" id="UP001187192">
    <property type="component" value="Unassembled WGS sequence"/>
</dbReference>
<reference evidence="9" key="1">
    <citation type="submission" date="2023-07" db="EMBL/GenBank/DDBJ databases">
        <title>draft genome sequence of fig (Ficus carica).</title>
        <authorList>
            <person name="Takahashi T."/>
            <person name="Nishimura K."/>
        </authorList>
    </citation>
    <scope>NUCLEOTIDE SEQUENCE</scope>
</reference>
<keyword evidence="4" id="KW-0238">DNA-binding</keyword>
<dbReference type="PROSITE" id="PS50090">
    <property type="entry name" value="MYB_LIKE"/>
    <property type="match status" value="2"/>
</dbReference>
<dbReference type="AlphaFoldDB" id="A0AA87Z4W1"/>
<dbReference type="Pfam" id="PF13837">
    <property type="entry name" value="Myb_DNA-bind_4"/>
    <property type="match status" value="2"/>
</dbReference>
<feature type="region of interest" description="Disordered" evidence="7">
    <location>
        <begin position="392"/>
        <end position="414"/>
    </location>
</feature>
<feature type="region of interest" description="Disordered" evidence="7">
    <location>
        <begin position="244"/>
        <end position="301"/>
    </location>
</feature>
<keyword evidence="2" id="KW-0677">Repeat</keyword>
<accession>A0AA87Z4W1</accession>
<name>A0AA87Z4W1_FICCA</name>
<dbReference type="GO" id="GO:0005634">
    <property type="term" value="C:nucleus"/>
    <property type="evidence" value="ECO:0007669"/>
    <property type="project" value="UniProtKB-SubCell"/>
</dbReference>
<comment type="subcellular location">
    <subcellularLocation>
        <location evidence="1">Nucleus</location>
    </subcellularLocation>
</comment>
<evidence type="ECO:0000256" key="3">
    <source>
        <dbReference type="ARBA" id="ARBA00023015"/>
    </source>
</evidence>
<evidence type="ECO:0000256" key="2">
    <source>
        <dbReference type="ARBA" id="ARBA00022737"/>
    </source>
</evidence>
<dbReference type="PANTHER" id="PTHR21654">
    <property type="entry name" value="FI21293P1"/>
    <property type="match status" value="1"/>
</dbReference>
<keyword evidence="3" id="KW-0805">Transcription regulation</keyword>
<feature type="region of interest" description="Disordered" evidence="7">
    <location>
        <begin position="496"/>
        <end position="519"/>
    </location>
</feature>
<evidence type="ECO:0000256" key="7">
    <source>
        <dbReference type="SAM" id="MobiDB-lite"/>
    </source>
</evidence>
<dbReference type="InterPro" id="IPR044822">
    <property type="entry name" value="Myb_DNA-bind_4"/>
</dbReference>
<gene>
    <name evidence="9" type="ORF">TIFTF001_000926</name>
</gene>
<feature type="compositionally biased region" description="Low complexity" evidence="7">
    <location>
        <begin position="392"/>
        <end position="408"/>
    </location>
</feature>
<dbReference type="Gramene" id="FCD_00028374-RA">
    <property type="protein sequence ID" value="FCD_00028374-RA:cds"/>
    <property type="gene ID" value="FCD_00028374"/>
</dbReference>
<feature type="domain" description="Myb-like" evidence="8">
    <location>
        <begin position="525"/>
        <end position="590"/>
    </location>
</feature>
<keyword evidence="10" id="KW-1185">Reference proteome</keyword>
<comment type="caution">
    <text evidence="9">The sequence shown here is derived from an EMBL/GenBank/DDBJ whole genome shotgun (WGS) entry which is preliminary data.</text>
</comment>
<proteinExistence type="predicted"/>
<feature type="compositionally biased region" description="Basic and acidic residues" evidence="7">
    <location>
        <begin position="651"/>
        <end position="664"/>
    </location>
</feature>
<feature type="region of interest" description="Disordered" evidence="7">
    <location>
        <begin position="639"/>
        <end position="689"/>
    </location>
</feature>
<evidence type="ECO:0000259" key="8">
    <source>
        <dbReference type="PROSITE" id="PS50090"/>
    </source>
</evidence>
<dbReference type="FunFam" id="1.10.10.60:FF:000061">
    <property type="entry name" value="Trihelix transcription factor GT-2"/>
    <property type="match status" value="1"/>
</dbReference>